<dbReference type="Gene3D" id="3.40.50.300">
    <property type="entry name" value="P-loop containing nucleotide triphosphate hydrolases"/>
    <property type="match status" value="1"/>
</dbReference>
<dbReference type="AlphaFoldDB" id="A0A949K109"/>
<dbReference type="InterPro" id="IPR027417">
    <property type="entry name" value="P-loop_NTPase"/>
</dbReference>
<keyword evidence="3" id="KW-0547">Nucleotide-binding</keyword>
<dbReference type="InterPro" id="IPR003593">
    <property type="entry name" value="AAA+_ATPase"/>
</dbReference>
<dbReference type="SMART" id="SM00382">
    <property type="entry name" value="AAA"/>
    <property type="match status" value="1"/>
</dbReference>
<dbReference type="GO" id="GO:0016887">
    <property type="term" value="F:ATP hydrolysis activity"/>
    <property type="evidence" value="ECO:0007669"/>
    <property type="project" value="InterPro"/>
</dbReference>
<dbReference type="Proteomes" id="UP000712157">
    <property type="component" value="Unassembled WGS sequence"/>
</dbReference>
<dbReference type="SUPFAM" id="SSF52540">
    <property type="entry name" value="P-loop containing nucleoside triphosphate hydrolases"/>
    <property type="match status" value="1"/>
</dbReference>
<keyword evidence="4 7" id="KW-0067">ATP-binding</keyword>
<dbReference type="PROSITE" id="PS50893">
    <property type="entry name" value="ABC_TRANSPORTER_2"/>
    <property type="match status" value="1"/>
</dbReference>
<keyword evidence="2" id="KW-0813">Transport</keyword>
<dbReference type="PANTHER" id="PTHR43117">
    <property type="entry name" value="OSMOPROTECTANT IMPORT ATP-BINDING PROTEIN OSMV"/>
    <property type="match status" value="1"/>
</dbReference>
<dbReference type="InterPro" id="IPR017871">
    <property type="entry name" value="ABC_transporter-like_CS"/>
</dbReference>
<dbReference type="PROSITE" id="PS00211">
    <property type="entry name" value="ABC_TRANSPORTER_1"/>
    <property type="match status" value="1"/>
</dbReference>
<evidence type="ECO:0000313" key="7">
    <source>
        <dbReference type="EMBL" id="MBU9737739.1"/>
    </source>
</evidence>
<organism evidence="7 8">
    <name type="scientific">Diplocloster agilis</name>
    <dbReference type="NCBI Taxonomy" id="2850323"/>
    <lineage>
        <taxon>Bacteria</taxon>
        <taxon>Bacillati</taxon>
        <taxon>Bacillota</taxon>
        <taxon>Clostridia</taxon>
        <taxon>Lachnospirales</taxon>
        <taxon>Lachnospiraceae</taxon>
        <taxon>Diplocloster</taxon>
    </lineage>
</organism>
<accession>A0A949K109</accession>
<dbReference type="Pfam" id="PF00005">
    <property type="entry name" value="ABC_tran"/>
    <property type="match status" value="1"/>
</dbReference>
<evidence type="ECO:0000256" key="1">
    <source>
        <dbReference type="ARBA" id="ARBA00005417"/>
    </source>
</evidence>
<evidence type="ECO:0000256" key="5">
    <source>
        <dbReference type="ARBA" id="ARBA00066388"/>
    </source>
</evidence>
<dbReference type="GO" id="GO:0005524">
    <property type="term" value="F:ATP binding"/>
    <property type="evidence" value="ECO:0007669"/>
    <property type="project" value="UniProtKB-KW"/>
</dbReference>
<proteinExistence type="inferred from homology"/>
<dbReference type="RefSeq" id="WP_158347006.1">
    <property type="nucleotide sequence ID" value="NZ_JAHQCW010000024.1"/>
</dbReference>
<comment type="caution">
    <text evidence="7">The sequence shown here is derived from an EMBL/GenBank/DDBJ whole genome shotgun (WGS) entry which is preliminary data.</text>
</comment>
<gene>
    <name evidence="7" type="ORF">KTH89_14425</name>
</gene>
<comment type="similarity">
    <text evidence="1">Belongs to the ABC transporter superfamily.</text>
</comment>
<protein>
    <recommendedName>
        <fullName evidence="5">ABC-type quaternary amine transporter</fullName>
        <ecNumber evidence="5">7.6.2.9</ecNumber>
    </recommendedName>
</protein>
<evidence type="ECO:0000313" key="8">
    <source>
        <dbReference type="Proteomes" id="UP000712157"/>
    </source>
</evidence>
<dbReference type="FunFam" id="3.40.50.300:FF:000425">
    <property type="entry name" value="Probable ABC transporter, ATP-binding subunit"/>
    <property type="match status" value="1"/>
</dbReference>
<dbReference type="EC" id="7.6.2.9" evidence="5"/>
<keyword evidence="8" id="KW-1185">Reference proteome</keyword>
<name>A0A949K109_9FIRM</name>
<dbReference type="PANTHER" id="PTHR43117:SF4">
    <property type="entry name" value="OSMOPROTECTANT IMPORT ATP-BINDING PROTEIN OSMV"/>
    <property type="match status" value="1"/>
</dbReference>
<dbReference type="EMBL" id="JAHQCW010000024">
    <property type="protein sequence ID" value="MBU9737739.1"/>
    <property type="molecule type" value="Genomic_DNA"/>
</dbReference>
<evidence type="ECO:0000259" key="6">
    <source>
        <dbReference type="PROSITE" id="PS50893"/>
    </source>
</evidence>
<evidence type="ECO:0000256" key="2">
    <source>
        <dbReference type="ARBA" id="ARBA00022448"/>
    </source>
</evidence>
<evidence type="ECO:0000256" key="4">
    <source>
        <dbReference type="ARBA" id="ARBA00022840"/>
    </source>
</evidence>
<reference evidence="7" key="1">
    <citation type="submission" date="2021-06" db="EMBL/GenBank/DDBJ databases">
        <title>Description of novel taxa of the family Lachnospiraceae.</title>
        <authorList>
            <person name="Chaplin A.V."/>
            <person name="Sokolova S.R."/>
            <person name="Pikina A.P."/>
            <person name="Korzhanova M."/>
            <person name="Belova V."/>
            <person name="Korostin D."/>
            <person name="Efimov B.A."/>
        </authorList>
    </citation>
    <scope>NUCLEOTIDE SEQUENCE</scope>
    <source>
        <strain evidence="7">ASD5720</strain>
    </source>
</reference>
<sequence length="256" mass="29110">MSISIEFNDVSKKFQNTSEYAVDHISFSVTHGELITILGSSGCGKTTLLKMINRLYEPDSGVIRFFGEDISRNDPVEFRRKIGYVIQQVGLFPHMTIEKNIATVPRILKWDKDKIRSRTDELLILVGLDPEEYRKRYPSQLSGGQQQRVGLARALAADPELMLLDEPFGAIDAITRLKLQDELLKIHQASRKTFLFVTHDINEAFKLGSRVLIMDSGKIQQFDTPRNIVTNPANAFVESLIDSVRQQELLWKETTS</sequence>
<feature type="domain" description="ABC transporter" evidence="6">
    <location>
        <begin position="5"/>
        <end position="241"/>
    </location>
</feature>
<dbReference type="GO" id="GO:0015418">
    <property type="term" value="F:ABC-type quaternary ammonium compound transporting activity"/>
    <property type="evidence" value="ECO:0007669"/>
    <property type="project" value="UniProtKB-EC"/>
</dbReference>
<dbReference type="InterPro" id="IPR003439">
    <property type="entry name" value="ABC_transporter-like_ATP-bd"/>
</dbReference>
<evidence type="ECO:0000256" key="3">
    <source>
        <dbReference type="ARBA" id="ARBA00022741"/>
    </source>
</evidence>